<dbReference type="KEGG" id="vg:80005726"/>
<evidence type="ECO:0000313" key="2">
    <source>
        <dbReference type="Proteomes" id="UP000424425"/>
    </source>
</evidence>
<name>A0A649VWW5_9CAUD</name>
<protein>
    <submittedName>
        <fullName evidence="1">Uncharacterized protein</fullName>
    </submittedName>
</protein>
<dbReference type="Proteomes" id="UP000424425">
    <property type="component" value="Segment"/>
</dbReference>
<proteinExistence type="predicted"/>
<dbReference type="EMBL" id="MN586059">
    <property type="protein sequence ID" value="QGJ97047.1"/>
    <property type="molecule type" value="Genomic_DNA"/>
</dbReference>
<organism evidence="1 2">
    <name type="scientific">Microbacterium phage Teamocil</name>
    <dbReference type="NCBI Taxonomy" id="2656554"/>
    <lineage>
        <taxon>Viruses</taxon>
        <taxon>Duplodnaviria</taxon>
        <taxon>Heunggongvirae</taxon>
        <taxon>Uroviricota</taxon>
        <taxon>Caudoviricetes</taxon>
        <taxon>Hodgkinviridae</taxon>
        <taxon>Metamorphoovirus</taxon>
        <taxon>Metamorphoovirus teamocil</taxon>
    </lineage>
</organism>
<dbReference type="GeneID" id="80005726"/>
<accession>A0A649VWW5</accession>
<dbReference type="RefSeq" id="YP_010752050.1">
    <property type="nucleotide sequence ID" value="NC_073376.1"/>
</dbReference>
<sequence length="32" mass="3727">MCTPTPEHWFRPDELADLIEARHLDDEETSDG</sequence>
<evidence type="ECO:0000313" key="1">
    <source>
        <dbReference type="EMBL" id="QGJ97047.1"/>
    </source>
</evidence>
<gene>
    <name evidence="1" type="primary">22</name>
    <name evidence="1" type="ORF">PBI_TEAMOCIL_22</name>
</gene>
<reference evidence="1 2" key="1">
    <citation type="submission" date="2019-10" db="EMBL/GenBank/DDBJ databases">
        <authorList>
            <person name="Aull H.A."/>
            <person name="Lauer M.J."/>
            <person name="Garlena R.A."/>
            <person name="Russell D.A."/>
            <person name="Pope W.H."/>
            <person name="Jacobs-Sera D."/>
            <person name="Hatfull G.F."/>
        </authorList>
    </citation>
    <scope>NUCLEOTIDE SEQUENCE [LARGE SCALE GENOMIC DNA]</scope>
</reference>
<keyword evidence="2" id="KW-1185">Reference proteome</keyword>